<dbReference type="AlphaFoldDB" id="A0A7C3KJW4"/>
<dbReference type="EMBL" id="DSRU01000347">
    <property type="protein sequence ID" value="HFN00863.1"/>
    <property type="molecule type" value="Genomic_DNA"/>
</dbReference>
<gene>
    <name evidence="3" type="ORF">ENR64_24530</name>
</gene>
<evidence type="ECO:0000256" key="1">
    <source>
        <dbReference type="SAM" id="MobiDB-lite"/>
    </source>
</evidence>
<organism evidence="3">
    <name type="scientific">Oscillatoriales cyanobacterium SpSt-418</name>
    <dbReference type="NCBI Taxonomy" id="2282169"/>
    <lineage>
        <taxon>Bacteria</taxon>
        <taxon>Bacillati</taxon>
        <taxon>Cyanobacteriota</taxon>
        <taxon>Cyanophyceae</taxon>
        <taxon>Oscillatoriophycideae</taxon>
        <taxon>Oscillatoriales</taxon>
    </lineage>
</organism>
<keyword evidence="2" id="KW-0812">Transmembrane</keyword>
<comment type="caution">
    <text evidence="3">The sequence shown here is derived from an EMBL/GenBank/DDBJ whole genome shotgun (WGS) entry which is preliminary data.</text>
</comment>
<evidence type="ECO:0000313" key="3">
    <source>
        <dbReference type="EMBL" id="HFN00863.1"/>
    </source>
</evidence>
<reference evidence="3" key="1">
    <citation type="journal article" date="2020" name="mSystems">
        <title>Genome- and Community-Level Interaction Insights into Carbon Utilization and Element Cycling Functions of Hydrothermarchaeota in Hydrothermal Sediment.</title>
        <authorList>
            <person name="Zhou Z."/>
            <person name="Liu Y."/>
            <person name="Xu W."/>
            <person name="Pan J."/>
            <person name="Luo Z.H."/>
            <person name="Li M."/>
        </authorList>
    </citation>
    <scope>NUCLEOTIDE SEQUENCE [LARGE SCALE GENOMIC DNA]</scope>
    <source>
        <strain evidence="3">SpSt-418</strain>
    </source>
</reference>
<keyword evidence="2" id="KW-1133">Transmembrane helix</keyword>
<feature type="transmembrane region" description="Helical" evidence="2">
    <location>
        <begin position="173"/>
        <end position="194"/>
    </location>
</feature>
<sequence>MDSKTVLDLARMGNTEAIAFLLNQWLKPYYVLVTVTALETCLQVSIKGAQPPLPELFVDLVAGHLSQLQVPFEQVELLGYALAAEKPAWSQLLDLHEDRIPLAVLEPPASEKNGLPLPALPANQPKALVKKTPESSTIARSLPNLAGQRSVQNYYLSQLKTPNEKEQHRPQTIIGLIGLAALLSSVAIVVYNQFVPQTAVSPSKPTAEAAGEASQTAPKIVDTSKSNANASTRATAASSAAKTGTSGNATATREGETKTAKRSPNPISNLVNRGVAVVVDAKVSSEVERLRKEYETFQVLAQYEPQIYQQFQEQLKAAAQNNALTPEKIQEIGRNLGVSVIPKYVQLTSDLALLDFATTRFNLLQQQAKRQPEVCRAELMTRGPNSVSASMSSNLKELDGVLATVIQTGATQPVANKSGARGRAALEKVMVEMGDRYGNEIFKATDPKAKIAPQKACEMVNDFWAFLLNLPDAEAASALRLLWTMNLSSQ</sequence>
<accession>A0A7C3KJW4</accession>
<feature type="region of interest" description="Disordered" evidence="1">
    <location>
        <begin position="200"/>
        <end position="267"/>
    </location>
</feature>
<name>A0A7C3KJW4_9CYAN</name>
<protein>
    <submittedName>
        <fullName evidence="3">Uncharacterized protein</fullName>
    </submittedName>
</protein>
<keyword evidence="2" id="KW-0472">Membrane</keyword>
<proteinExistence type="predicted"/>
<evidence type="ECO:0000256" key="2">
    <source>
        <dbReference type="SAM" id="Phobius"/>
    </source>
</evidence>
<feature type="compositionally biased region" description="Low complexity" evidence="1">
    <location>
        <begin position="223"/>
        <end position="252"/>
    </location>
</feature>